<sequence>MKLVPPRALIAALAAVLSPCALAASAQAFAIEGVTATPVAPSRGGPLPPSGPFAAGAHPDMRIAVEFDGSGDGRADSVDELQIDLAPGIVANVRNADVCERFDPESTSRTDCGAETIVGEATTNATAYVPIGIPGVIELPGNIPVPLSGSIYRIPSPDPARYPTAFGIDVGPPAPLAPLVRRVKLVSPITVIPHNLGLRASISGIPDEASGLSVHVDSLVQTLYGFTPAGRSFFTNPTACIDAPITVSAVSHAGETTSGTASYRPTDCENVPFGASLTTAADPSTPDSTSAISFDVRPGAGTPERDNSHVRRTTVIAPPGVLLNAALAANLEACTDAGFAQSDTSVPANCPASSEVGTIDFTSPILGNFPGTVYFGTQTPTDRLRLFLDVPLFGAHIKVSATVNPDNATGQVTTVFSDLPQIAFTNFRLTFRGGARSALVTPTTCGENVSQAVVGPWSGGPAIRPTGSFTTAGDCVRLFAPSMGTLVANPQAGATTAFTLSFDRPDRTVPVGSVAFDLPPGLIGSLALRGLTKCSLTNAAAGNCEESSRIGSVQSIVGSGGEPPTLPGSIYLTEPKVPGDPAGLSVKVPARLGPVDAGTVIVGQRLALGADGGLDVVSDPIPALQFGIPLAIRRLIVTVDREGFMRNPTSCGERPAGGVFTPLDGGPGATANSSITVSGCERLPFAPRITGTISGRNATRRGVQPRFTTRITQRAGQAAMRTAVVTLPRALSTNLPTINASCRPEELEQDSCSRRSMVATATAVSPLIERPLRGPTYLVRVGTGLPKLVVQLRGEVSLDLEGIISISRAGTVITTFDRIPDLALSSFTLKFRGRQGALTTVGDLCRRPPLKAAFTGQNGKRASARPRLVVRGCTKATASLRFRGGRGNLSSKVTAPSGKRLRSVSLALPRGLRLAPATVVAKRGKKRLAGRAVRTRGRTVTLRLPRRGAPRTVSMTLRGVTARGGLARRLARRRGPLTVTVKTRQTDGARASLKVRAKLR</sequence>
<accession>A0A840IA45</accession>
<evidence type="ECO:0000256" key="2">
    <source>
        <dbReference type="SAM" id="SignalP"/>
    </source>
</evidence>
<feature type="chain" id="PRO_5033055071" evidence="2">
    <location>
        <begin position="24"/>
        <end position="1000"/>
    </location>
</feature>
<gene>
    <name evidence="3" type="ORF">BDZ31_001055</name>
</gene>
<dbReference type="AlphaFoldDB" id="A0A840IA45"/>
<reference evidence="3 4" key="1">
    <citation type="submission" date="2020-08" db="EMBL/GenBank/DDBJ databases">
        <title>Genomic Encyclopedia of Archaeal and Bacterial Type Strains, Phase II (KMG-II): from individual species to whole genera.</title>
        <authorList>
            <person name="Goeker M."/>
        </authorList>
    </citation>
    <scope>NUCLEOTIDE SEQUENCE [LARGE SCALE GENOMIC DNA]</scope>
    <source>
        <strain evidence="3 4">DSM 23288</strain>
    </source>
</reference>
<proteinExistence type="predicted"/>
<feature type="region of interest" description="Disordered" evidence="1">
    <location>
        <begin position="279"/>
        <end position="307"/>
    </location>
</feature>
<evidence type="ECO:0000256" key="1">
    <source>
        <dbReference type="SAM" id="MobiDB-lite"/>
    </source>
</evidence>
<dbReference type="RefSeq" id="WP_183339690.1">
    <property type="nucleotide sequence ID" value="NZ_JACHNU010000001.1"/>
</dbReference>
<dbReference type="Proteomes" id="UP000585272">
    <property type="component" value="Unassembled WGS sequence"/>
</dbReference>
<feature type="signal peptide" evidence="2">
    <location>
        <begin position="1"/>
        <end position="23"/>
    </location>
</feature>
<dbReference type="EMBL" id="JACHNU010000001">
    <property type="protein sequence ID" value="MBB4661482.1"/>
    <property type="molecule type" value="Genomic_DNA"/>
</dbReference>
<comment type="caution">
    <text evidence="3">The sequence shown here is derived from an EMBL/GenBank/DDBJ whole genome shotgun (WGS) entry which is preliminary data.</text>
</comment>
<organism evidence="3 4">
    <name type="scientific">Conexibacter arvalis</name>
    <dbReference type="NCBI Taxonomy" id="912552"/>
    <lineage>
        <taxon>Bacteria</taxon>
        <taxon>Bacillati</taxon>
        <taxon>Actinomycetota</taxon>
        <taxon>Thermoleophilia</taxon>
        <taxon>Solirubrobacterales</taxon>
        <taxon>Conexibacteraceae</taxon>
        <taxon>Conexibacter</taxon>
    </lineage>
</organism>
<evidence type="ECO:0000313" key="3">
    <source>
        <dbReference type="EMBL" id="MBB4661482.1"/>
    </source>
</evidence>
<feature type="compositionally biased region" description="Polar residues" evidence="1">
    <location>
        <begin position="279"/>
        <end position="292"/>
    </location>
</feature>
<evidence type="ECO:0000313" key="4">
    <source>
        <dbReference type="Proteomes" id="UP000585272"/>
    </source>
</evidence>
<name>A0A840IA45_9ACTN</name>
<keyword evidence="2" id="KW-0732">Signal</keyword>
<protein>
    <submittedName>
        <fullName evidence="3">Uncharacterized protein</fullName>
    </submittedName>
</protein>
<keyword evidence="4" id="KW-1185">Reference proteome</keyword>